<dbReference type="InterPro" id="IPR036875">
    <property type="entry name" value="Znf_CCHC_sf"/>
</dbReference>
<dbReference type="GO" id="GO:0003676">
    <property type="term" value="F:nucleic acid binding"/>
    <property type="evidence" value="ECO:0007669"/>
    <property type="project" value="InterPro"/>
</dbReference>
<dbReference type="SUPFAM" id="SSF57756">
    <property type="entry name" value="Retrovirus zinc finger-like domains"/>
    <property type="match status" value="1"/>
</dbReference>
<keyword evidence="1" id="KW-0479">Metal-binding</keyword>
<dbReference type="InterPro" id="IPR001969">
    <property type="entry name" value="Aspartic_peptidase_AS"/>
</dbReference>
<dbReference type="PROSITE" id="PS50158">
    <property type="entry name" value="ZF_CCHC"/>
    <property type="match status" value="1"/>
</dbReference>
<dbReference type="Gene3D" id="2.40.70.10">
    <property type="entry name" value="Acid Proteases"/>
    <property type="match status" value="1"/>
</dbReference>
<protein>
    <recommendedName>
        <fullName evidence="2">CCHC-type domain-containing protein</fullName>
    </recommendedName>
</protein>
<keyword evidence="1" id="KW-0863">Zinc-finger</keyword>
<keyword evidence="1" id="KW-0862">Zinc</keyword>
<feature type="domain" description="CCHC-type" evidence="2">
    <location>
        <begin position="34"/>
        <end position="48"/>
    </location>
</feature>
<accession>A0A1Q9ELD5</accession>
<dbReference type="GO" id="GO:0008270">
    <property type="term" value="F:zinc ion binding"/>
    <property type="evidence" value="ECO:0007669"/>
    <property type="project" value="UniProtKB-KW"/>
</dbReference>
<reference evidence="3 4" key="1">
    <citation type="submission" date="2016-02" db="EMBL/GenBank/DDBJ databases">
        <title>Genome analysis of coral dinoflagellate symbionts highlights evolutionary adaptations to a symbiotic lifestyle.</title>
        <authorList>
            <person name="Aranda M."/>
            <person name="Li Y."/>
            <person name="Liew Y.J."/>
            <person name="Baumgarten S."/>
            <person name="Simakov O."/>
            <person name="Wilson M."/>
            <person name="Piel J."/>
            <person name="Ashoor H."/>
            <person name="Bougouffa S."/>
            <person name="Bajic V.B."/>
            <person name="Ryu T."/>
            <person name="Ravasi T."/>
            <person name="Bayer T."/>
            <person name="Micklem G."/>
            <person name="Kim H."/>
            <person name="Bhak J."/>
            <person name="Lajeunesse T.C."/>
            <person name="Voolstra C.R."/>
        </authorList>
    </citation>
    <scope>NUCLEOTIDE SEQUENCE [LARGE SCALE GENOMIC DNA]</scope>
    <source>
        <strain evidence="3 4">CCMP2467</strain>
    </source>
</reference>
<dbReference type="Proteomes" id="UP000186817">
    <property type="component" value="Unassembled WGS sequence"/>
</dbReference>
<sequence length="256" mass="27201">MVGATAAPVVLGFNGGPSRTSGSTSSRDDSKINCLRCGKLGHRIANCPHGADYKKPPDAMAPFVCYASAGVVTEDQTEQTHQALAAEVPTTQEAIMQGKCVLDSGATRSLGSARAIEQVMRLSADAVSHVDVTDCPKFGFGNSSEETCVSTVHFKVKAQGQDGTLKVHALSGGEGPILFSIDALRKLKAVIDYEADLVVFRALDPSRIIQLEQTSSGHQVFPLTQDFYTNSTHVRQEVPSLMSYVQNADVPTASSE</sequence>
<dbReference type="InterPro" id="IPR001878">
    <property type="entry name" value="Znf_CCHC"/>
</dbReference>
<evidence type="ECO:0000256" key="1">
    <source>
        <dbReference type="PROSITE-ProRule" id="PRU00047"/>
    </source>
</evidence>
<organism evidence="3 4">
    <name type="scientific">Symbiodinium microadriaticum</name>
    <name type="common">Dinoflagellate</name>
    <name type="synonym">Zooxanthella microadriatica</name>
    <dbReference type="NCBI Taxonomy" id="2951"/>
    <lineage>
        <taxon>Eukaryota</taxon>
        <taxon>Sar</taxon>
        <taxon>Alveolata</taxon>
        <taxon>Dinophyceae</taxon>
        <taxon>Suessiales</taxon>
        <taxon>Symbiodiniaceae</taxon>
        <taxon>Symbiodinium</taxon>
    </lineage>
</organism>
<evidence type="ECO:0000259" key="2">
    <source>
        <dbReference type="PROSITE" id="PS50158"/>
    </source>
</evidence>
<dbReference type="PROSITE" id="PS00141">
    <property type="entry name" value="ASP_PROTEASE"/>
    <property type="match status" value="1"/>
</dbReference>
<keyword evidence="4" id="KW-1185">Reference proteome</keyword>
<dbReference type="AlphaFoldDB" id="A0A1Q9ELD5"/>
<dbReference type="GO" id="GO:0004190">
    <property type="term" value="F:aspartic-type endopeptidase activity"/>
    <property type="evidence" value="ECO:0007669"/>
    <property type="project" value="InterPro"/>
</dbReference>
<gene>
    <name evidence="3" type="ORF">AK812_SmicGene8316</name>
</gene>
<comment type="caution">
    <text evidence="3">The sequence shown here is derived from an EMBL/GenBank/DDBJ whole genome shotgun (WGS) entry which is preliminary data.</text>
</comment>
<evidence type="ECO:0000313" key="3">
    <source>
        <dbReference type="EMBL" id="OLQ08198.1"/>
    </source>
</evidence>
<name>A0A1Q9ELD5_SYMMI</name>
<dbReference type="EMBL" id="LSRX01000122">
    <property type="protein sequence ID" value="OLQ08198.1"/>
    <property type="molecule type" value="Genomic_DNA"/>
</dbReference>
<dbReference type="OrthoDB" id="447543at2759"/>
<dbReference type="GO" id="GO:0006508">
    <property type="term" value="P:proteolysis"/>
    <property type="evidence" value="ECO:0007669"/>
    <property type="project" value="InterPro"/>
</dbReference>
<dbReference type="InterPro" id="IPR021109">
    <property type="entry name" value="Peptidase_aspartic_dom_sf"/>
</dbReference>
<proteinExistence type="predicted"/>
<evidence type="ECO:0000313" key="4">
    <source>
        <dbReference type="Proteomes" id="UP000186817"/>
    </source>
</evidence>